<feature type="domain" description="Homoserine dehydrogenase catalytic" evidence="13">
    <location>
        <begin position="218"/>
        <end position="420"/>
    </location>
</feature>
<sequence>MQAAPCHASLAGARAAVRPALAAAAPARPAGLQRPAAAGPTGGGVPRPLGAAAALGAVAALRARAGQRRGLAARAALLAGVGGAGPEWGVALQRSDPSLSKEGIDLKVVAVARSKFMQLSEGGLSGLEAMGAGGEATDLKKLGEFLASQPGKKVIIDNTAGEEPCEFYTAWLASGCDVITPNKKVGSGPLSRYKEAVGSATSGGGRFYYEATVGAGLPIITSLQDLIRTGDKVERIEGVFSGTLSFIFNTLTPDVAFSKVVKEAAEKGFTEPDPRDDLSGTDVQRKVTILARECGLELELDDVPVESLVPGPLQSWQPSEEEKAAGLAASFVKALEPFDAEMATKVMSASDKGEVLRYVGVIDLVAKKASAQGPGHATAARAVADIVVFKTARYTPRPLVVQGPGAGAAVTAGGVFADLLRAAA</sequence>
<dbReference type="SUPFAM" id="SSF55347">
    <property type="entry name" value="Glyceraldehyde-3-phosphate dehydrogenase-like, C-terminal domain"/>
    <property type="match status" value="1"/>
</dbReference>
<protein>
    <recommendedName>
        <fullName evidence="4 11">Homoserine dehydrogenase</fullName>
        <ecNumber evidence="4 11">1.1.1.3</ecNumber>
    </recommendedName>
</protein>
<feature type="domain" description="Aspartate/homoserine dehydrogenase NAD-binding" evidence="14">
    <location>
        <begin position="80"/>
        <end position="210"/>
    </location>
</feature>
<keyword evidence="8 11" id="KW-0560">Oxidoreductase</keyword>
<reference evidence="15" key="1">
    <citation type="submission" date="2023-10" db="EMBL/GenBank/DDBJ databases">
        <authorList>
            <person name="Chen Y."/>
            <person name="Shah S."/>
            <person name="Dougan E. K."/>
            <person name="Thang M."/>
            <person name="Chan C."/>
        </authorList>
    </citation>
    <scope>NUCLEOTIDE SEQUENCE [LARGE SCALE GENOMIC DNA]</scope>
</reference>
<dbReference type="Pfam" id="PF00742">
    <property type="entry name" value="Homoserine_dh"/>
    <property type="match status" value="1"/>
</dbReference>
<proteinExistence type="inferred from homology"/>
<dbReference type="InterPro" id="IPR011147">
    <property type="entry name" value="Bifunc_Aspkin/hSer_DH"/>
</dbReference>
<evidence type="ECO:0000259" key="14">
    <source>
        <dbReference type="Pfam" id="PF03447"/>
    </source>
</evidence>
<dbReference type="InterPro" id="IPR005106">
    <property type="entry name" value="Asp/hSer_DH_NAD-bd"/>
</dbReference>
<comment type="cofactor">
    <cofactor evidence="1">
        <name>a metal cation</name>
        <dbReference type="ChEBI" id="CHEBI:25213"/>
    </cofactor>
</comment>
<dbReference type="InterPro" id="IPR001342">
    <property type="entry name" value="HDH_cat"/>
</dbReference>
<evidence type="ECO:0000256" key="6">
    <source>
        <dbReference type="ARBA" id="ARBA00022697"/>
    </source>
</evidence>
<dbReference type="InterPro" id="IPR019811">
    <property type="entry name" value="HDH_CS"/>
</dbReference>
<dbReference type="SUPFAM" id="SSF51735">
    <property type="entry name" value="NAD(P)-binding Rossmann-fold domains"/>
    <property type="match status" value="1"/>
</dbReference>
<dbReference type="Gene3D" id="3.40.50.720">
    <property type="entry name" value="NAD(P)-binding Rossmann-like Domain"/>
    <property type="match status" value="1"/>
</dbReference>
<dbReference type="PROSITE" id="PS01042">
    <property type="entry name" value="HOMOSER_DHGENASE"/>
    <property type="match status" value="1"/>
</dbReference>
<comment type="pathway">
    <text evidence="2 11">Amino-acid biosynthesis; L-threonine biosynthesis; L-threonine from L-aspartate: step 3/5.</text>
</comment>
<comment type="pathway">
    <text evidence="3 11">Amino-acid biosynthesis; L-methionine biosynthesis via de novo pathway; L-homoserine from L-aspartate: step 3/3.</text>
</comment>
<evidence type="ECO:0000256" key="10">
    <source>
        <dbReference type="ARBA" id="ARBA00048841"/>
    </source>
</evidence>
<evidence type="ECO:0000259" key="13">
    <source>
        <dbReference type="Pfam" id="PF00742"/>
    </source>
</evidence>
<evidence type="ECO:0000256" key="2">
    <source>
        <dbReference type="ARBA" id="ARBA00005056"/>
    </source>
</evidence>
<keyword evidence="6 11" id="KW-0791">Threonine biosynthesis</keyword>
<evidence type="ECO:0000256" key="4">
    <source>
        <dbReference type="ARBA" id="ARBA00013213"/>
    </source>
</evidence>
<organism evidence="15 16">
    <name type="scientific">Prorocentrum cordatum</name>
    <dbReference type="NCBI Taxonomy" id="2364126"/>
    <lineage>
        <taxon>Eukaryota</taxon>
        <taxon>Sar</taxon>
        <taxon>Alveolata</taxon>
        <taxon>Dinophyceae</taxon>
        <taxon>Prorocentrales</taxon>
        <taxon>Prorocentraceae</taxon>
        <taxon>Prorocentrum</taxon>
    </lineage>
</organism>
<gene>
    <name evidence="15" type="ORF">PCOR1329_LOCUS59739</name>
</gene>
<evidence type="ECO:0000256" key="12">
    <source>
        <dbReference type="RuleBase" id="RU004171"/>
    </source>
</evidence>
<evidence type="ECO:0000256" key="8">
    <source>
        <dbReference type="ARBA" id="ARBA00023002"/>
    </source>
</evidence>
<evidence type="ECO:0000313" key="16">
    <source>
        <dbReference type="Proteomes" id="UP001189429"/>
    </source>
</evidence>
<keyword evidence="9 11" id="KW-0486">Methionine biosynthesis</keyword>
<comment type="similarity">
    <text evidence="12">Belongs to the homoserine dehydrogenase family.</text>
</comment>
<keyword evidence="7 11" id="KW-0521">NADP</keyword>
<evidence type="ECO:0000256" key="7">
    <source>
        <dbReference type="ARBA" id="ARBA00022857"/>
    </source>
</evidence>
<evidence type="ECO:0000313" key="15">
    <source>
        <dbReference type="EMBL" id="CAK0874989.1"/>
    </source>
</evidence>
<keyword evidence="5 11" id="KW-0028">Amino-acid biosynthesis</keyword>
<dbReference type="EC" id="1.1.1.3" evidence="4 11"/>
<keyword evidence="16" id="KW-1185">Reference proteome</keyword>
<evidence type="ECO:0000256" key="3">
    <source>
        <dbReference type="ARBA" id="ARBA00005062"/>
    </source>
</evidence>
<accession>A0ABN9VRR8</accession>
<dbReference type="InterPro" id="IPR036291">
    <property type="entry name" value="NAD(P)-bd_dom_sf"/>
</dbReference>
<dbReference type="Proteomes" id="UP001189429">
    <property type="component" value="Unassembled WGS sequence"/>
</dbReference>
<dbReference type="Pfam" id="PF03447">
    <property type="entry name" value="NAD_binding_3"/>
    <property type="match status" value="1"/>
</dbReference>
<evidence type="ECO:0000256" key="1">
    <source>
        <dbReference type="ARBA" id="ARBA00001920"/>
    </source>
</evidence>
<name>A0ABN9VRR8_9DINO</name>
<dbReference type="PANTHER" id="PTHR43070:SF5">
    <property type="entry name" value="HOMOSERINE DEHYDROGENASE"/>
    <property type="match status" value="1"/>
</dbReference>
<dbReference type="PANTHER" id="PTHR43070">
    <property type="match status" value="1"/>
</dbReference>
<evidence type="ECO:0000256" key="11">
    <source>
        <dbReference type="RuleBase" id="RU000579"/>
    </source>
</evidence>
<dbReference type="EMBL" id="CAUYUJ010017459">
    <property type="protein sequence ID" value="CAK0874989.1"/>
    <property type="molecule type" value="Genomic_DNA"/>
</dbReference>
<comment type="catalytic activity">
    <reaction evidence="10">
        <text>L-homoserine + NADP(+) = L-aspartate 4-semialdehyde + NADPH + H(+)</text>
        <dbReference type="Rhea" id="RHEA:15761"/>
        <dbReference type="ChEBI" id="CHEBI:15378"/>
        <dbReference type="ChEBI" id="CHEBI:57476"/>
        <dbReference type="ChEBI" id="CHEBI:57783"/>
        <dbReference type="ChEBI" id="CHEBI:58349"/>
        <dbReference type="ChEBI" id="CHEBI:537519"/>
        <dbReference type="EC" id="1.1.1.3"/>
    </reaction>
    <physiologicalReaction direction="right-to-left" evidence="10">
        <dbReference type="Rhea" id="RHEA:15763"/>
    </physiologicalReaction>
</comment>
<evidence type="ECO:0000256" key="5">
    <source>
        <dbReference type="ARBA" id="ARBA00022605"/>
    </source>
</evidence>
<dbReference type="Gene3D" id="3.30.360.10">
    <property type="entry name" value="Dihydrodipicolinate Reductase, domain 2"/>
    <property type="match status" value="1"/>
</dbReference>
<evidence type="ECO:0000256" key="9">
    <source>
        <dbReference type="ARBA" id="ARBA00023167"/>
    </source>
</evidence>
<comment type="caution">
    <text evidence="15">The sequence shown here is derived from an EMBL/GenBank/DDBJ whole genome shotgun (WGS) entry which is preliminary data.</text>
</comment>